<reference evidence="1" key="1">
    <citation type="submission" date="2019-06" db="EMBL/GenBank/DDBJ databases">
        <authorList>
            <person name="Zheng W."/>
        </authorList>
    </citation>
    <scope>NUCLEOTIDE SEQUENCE</scope>
    <source>
        <strain evidence="1">QDHG01</strain>
    </source>
</reference>
<keyword evidence="2" id="KW-1185">Reference proteome</keyword>
<accession>A0A8J8NAY0</accession>
<dbReference type="Proteomes" id="UP000785679">
    <property type="component" value="Unassembled WGS sequence"/>
</dbReference>
<organism evidence="1 2">
    <name type="scientific">Halteria grandinella</name>
    <dbReference type="NCBI Taxonomy" id="5974"/>
    <lineage>
        <taxon>Eukaryota</taxon>
        <taxon>Sar</taxon>
        <taxon>Alveolata</taxon>
        <taxon>Ciliophora</taxon>
        <taxon>Intramacronucleata</taxon>
        <taxon>Spirotrichea</taxon>
        <taxon>Stichotrichia</taxon>
        <taxon>Sporadotrichida</taxon>
        <taxon>Halteriidae</taxon>
        <taxon>Halteria</taxon>
    </lineage>
</organism>
<dbReference type="EMBL" id="RRYP01029744">
    <property type="protein sequence ID" value="TNV71603.1"/>
    <property type="molecule type" value="Genomic_DNA"/>
</dbReference>
<gene>
    <name evidence="1" type="ORF">FGO68_gene13096</name>
</gene>
<evidence type="ECO:0000313" key="1">
    <source>
        <dbReference type="EMBL" id="TNV71603.1"/>
    </source>
</evidence>
<protein>
    <submittedName>
        <fullName evidence="1">Uncharacterized protein</fullName>
    </submittedName>
</protein>
<proteinExistence type="predicted"/>
<comment type="caution">
    <text evidence="1">The sequence shown here is derived from an EMBL/GenBank/DDBJ whole genome shotgun (WGS) entry which is preliminary data.</text>
</comment>
<sequence>MSRKSEDLPVLSMSWSPGPGRPCSLGFIAFESYDIVRACMFLHVRGDRKPARHRQKGHVAMNRCSRKSLLNRRPGFGSGQISFTSESWTPRTLDKTNVDNDSERLNRFGNVDHSDSNFRLHELTENWPDDLVVRYFMND</sequence>
<dbReference type="AlphaFoldDB" id="A0A8J8NAY0"/>
<name>A0A8J8NAY0_HALGN</name>
<evidence type="ECO:0000313" key="2">
    <source>
        <dbReference type="Proteomes" id="UP000785679"/>
    </source>
</evidence>